<dbReference type="Proteomes" id="UP000267900">
    <property type="component" value="Chromosome"/>
</dbReference>
<proteinExistence type="predicted"/>
<dbReference type="RefSeq" id="WP_126912527.1">
    <property type="nucleotide sequence ID" value="NZ_CP034587.1"/>
</dbReference>
<protein>
    <submittedName>
        <fullName evidence="3">DUF2063 domain-containing protein</fullName>
    </submittedName>
</protein>
<organism evidence="3 4">
    <name type="scientific">Streptomyces luteoverticillatus</name>
    <name type="common">Streptoverticillium luteoverticillatus</name>
    <dbReference type="NCBI Taxonomy" id="66425"/>
    <lineage>
        <taxon>Bacteria</taxon>
        <taxon>Bacillati</taxon>
        <taxon>Actinomycetota</taxon>
        <taxon>Actinomycetes</taxon>
        <taxon>Kitasatosporales</taxon>
        <taxon>Streptomycetaceae</taxon>
        <taxon>Streptomyces</taxon>
    </lineage>
</organism>
<evidence type="ECO:0000256" key="1">
    <source>
        <dbReference type="SAM" id="MobiDB-lite"/>
    </source>
</evidence>
<dbReference type="EMBL" id="CP034587">
    <property type="protein sequence ID" value="AZQ69962.1"/>
    <property type="molecule type" value="Genomic_DNA"/>
</dbReference>
<evidence type="ECO:0000313" key="4">
    <source>
        <dbReference type="Proteomes" id="UP000267900"/>
    </source>
</evidence>
<feature type="region of interest" description="Disordered" evidence="1">
    <location>
        <begin position="189"/>
        <end position="209"/>
    </location>
</feature>
<gene>
    <name evidence="3" type="ORF">EKH77_00885</name>
</gene>
<dbReference type="InterPro" id="IPR018640">
    <property type="entry name" value="DUF2063"/>
</dbReference>
<dbReference type="OrthoDB" id="4146344at2"/>
<evidence type="ECO:0000259" key="2">
    <source>
        <dbReference type="Pfam" id="PF09836"/>
    </source>
</evidence>
<accession>A0A3Q9FTQ2</accession>
<sequence>MTDVPRSLDAIQQWMQTALLAPGGAAHVAEVITASGRMSAEERLRVYRRGYRLRLLGCMRGQYPAMAHFLGRELFDGFAMEYLDAHPSRSPTLDDLGAGFPDHLARTRPDAGADDTPPEAWIDLLIDLARFERDFAAAFDAPDADTSTGADTGTRFFEARFPVHRYAAAVRRGEEPEPPEAEPVRLSLTRRDGTVVVHDLTAPRPPQAG</sequence>
<reference evidence="3 4" key="1">
    <citation type="submission" date="2018-12" db="EMBL/GenBank/DDBJ databases">
        <title>The whole draft genome of Streptomyce luteoverticillatus CGMCC 15060.</title>
        <authorList>
            <person name="Feng Z."/>
            <person name="Chen G."/>
            <person name="Zhang J."/>
            <person name="Zhu H."/>
            <person name="Yu X."/>
            <person name="Zhang W."/>
            <person name="Zhang X."/>
        </authorList>
    </citation>
    <scope>NUCLEOTIDE SEQUENCE [LARGE SCALE GENOMIC DNA]</scope>
    <source>
        <strain evidence="3 4">CGMCC 15060</strain>
    </source>
</reference>
<dbReference type="Gene3D" id="1.10.150.690">
    <property type="entry name" value="DUF2063"/>
    <property type="match status" value="1"/>
</dbReference>
<evidence type="ECO:0000313" key="3">
    <source>
        <dbReference type="EMBL" id="AZQ69962.1"/>
    </source>
</evidence>
<feature type="domain" description="Putative DNA-binding" evidence="2">
    <location>
        <begin position="11"/>
        <end position="104"/>
    </location>
</feature>
<keyword evidence="4" id="KW-1185">Reference proteome</keyword>
<dbReference type="InterPro" id="IPR044922">
    <property type="entry name" value="DUF2063_N_sf"/>
</dbReference>
<dbReference type="AlphaFoldDB" id="A0A3Q9FTQ2"/>
<name>A0A3Q9FTQ2_STRLT</name>
<dbReference type="Pfam" id="PF09836">
    <property type="entry name" value="DUF2063"/>
    <property type="match status" value="1"/>
</dbReference>